<dbReference type="InterPro" id="IPR029068">
    <property type="entry name" value="Glyas_Bleomycin-R_OHBP_Dase"/>
</dbReference>
<organism evidence="2 3">
    <name type="scientific">Jiangella ureilytica</name>
    <dbReference type="NCBI Taxonomy" id="2530374"/>
    <lineage>
        <taxon>Bacteria</taxon>
        <taxon>Bacillati</taxon>
        <taxon>Actinomycetota</taxon>
        <taxon>Actinomycetes</taxon>
        <taxon>Jiangellales</taxon>
        <taxon>Jiangellaceae</taxon>
        <taxon>Jiangella</taxon>
    </lineage>
</organism>
<dbReference type="InterPro" id="IPR004360">
    <property type="entry name" value="Glyas_Fos-R_dOase_dom"/>
</dbReference>
<evidence type="ECO:0000313" key="2">
    <source>
        <dbReference type="EMBL" id="TDC51905.1"/>
    </source>
</evidence>
<evidence type="ECO:0000259" key="1">
    <source>
        <dbReference type="PROSITE" id="PS51819"/>
    </source>
</evidence>
<dbReference type="PROSITE" id="PS51819">
    <property type="entry name" value="VOC"/>
    <property type="match status" value="1"/>
</dbReference>
<proteinExistence type="predicted"/>
<feature type="domain" description="VOC" evidence="1">
    <location>
        <begin position="5"/>
        <end position="125"/>
    </location>
</feature>
<accession>A0A4V6PB49</accession>
<comment type="caution">
    <text evidence="2">The sequence shown here is derived from an EMBL/GenBank/DDBJ whole genome shotgun (WGS) entry which is preliminary data.</text>
</comment>
<dbReference type="Gene3D" id="3.30.720.120">
    <property type="match status" value="1"/>
</dbReference>
<dbReference type="AlphaFoldDB" id="A0A4V6PB49"/>
<reference evidence="2 3" key="1">
    <citation type="submission" date="2019-02" db="EMBL/GenBank/DDBJ databases">
        <title>Draft genome sequences of novel Actinobacteria.</title>
        <authorList>
            <person name="Sahin N."/>
            <person name="Ay H."/>
            <person name="Saygin H."/>
        </authorList>
    </citation>
    <scope>NUCLEOTIDE SEQUENCE [LARGE SCALE GENOMIC DNA]</scope>
    <source>
        <strain evidence="2 3">KC603</strain>
    </source>
</reference>
<dbReference type="RefSeq" id="WP_131982209.1">
    <property type="nucleotide sequence ID" value="NZ_SMKL01000019.1"/>
</dbReference>
<dbReference type="Pfam" id="PF00903">
    <property type="entry name" value="Glyoxalase"/>
    <property type="match status" value="1"/>
</dbReference>
<keyword evidence="2" id="KW-0223">Dioxygenase</keyword>
<sequence length="140" mass="15518">MTTITGCYPVIGSADVGAARDFFRTHFGFELTFESDWYVSLRHPESPHFELAFVDHRHRTVPAGFRRPAAGLLVNIEVPDVDDVYRRLAGEAGLPVALDLRSEAFGQRHFIVEGPDGVLVDVITAIEPTGEYVDQYVAEA</sequence>
<keyword evidence="3" id="KW-1185">Reference proteome</keyword>
<dbReference type="Gene3D" id="3.30.720.110">
    <property type="match status" value="1"/>
</dbReference>
<dbReference type="InterPro" id="IPR037523">
    <property type="entry name" value="VOC_core"/>
</dbReference>
<dbReference type="SUPFAM" id="SSF54593">
    <property type="entry name" value="Glyoxalase/Bleomycin resistance protein/Dihydroxybiphenyl dioxygenase"/>
    <property type="match status" value="1"/>
</dbReference>
<gene>
    <name evidence="2" type="ORF">E1212_10895</name>
</gene>
<name>A0A4V6PB49_9ACTN</name>
<keyword evidence="2" id="KW-0560">Oxidoreductase</keyword>
<dbReference type="Proteomes" id="UP000295621">
    <property type="component" value="Unassembled WGS sequence"/>
</dbReference>
<dbReference type="OrthoDB" id="9798201at2"/>
<evidence type="ECO:0000313" key="3">
    <source>
        <dbReference type="Proteomes" id="UP000295621"/>
    </source>
</evidence>
<protein>
    <submittedName>
        <fullName evidence="2">Glyoxalase/bleomycin resistance/extradiol dioxygenase family protein</fullName>
    </submittedName>
</protein>
<dbReference type="GO" id="GO:0051213">
    <property type="term" value="F:dioxygenase activity"/>
    <property type="evidence" value="ECO:0007669"/>
    <property type="project" value="UniProtKB-KW"/>
</dbReference>
<dbReference type="EMBL" id="SMKL01000019">
    <property type="protein sequence ID" value="TDC51905.1"/>
    <property type="molecule type" value="Genomic_DNA"/>
</dbReference>